<name>A0A7H0SNH9_9CORY</name>
<keyword evidence="3" id="KW-1185">Reference proteome</keyword>
<accession>A0A7H0SNH9</accession>
<dbReference type="EMBL" id="CP046884">
    <property type="protein sequence ID" value="QNQ90104.1"/>
    <property type="molecule type" value="Genomic_DNA"/>
</dbReference>
<dbReference type="Proteomes" id="UP000516320">
    <property type="component" value="Chromosome"/>
</dbReference>
<evidence type="ECO:0000313" key="2">
    <source>
        <dbReference type="EMBL" id="QNQ90104.1"/>
    </source>
</evidence>
<sequence>MGFTTPSYGLQDLFSRIDQGELQLPDFQRNYKWNVDQIRSLIVTVLRGYPAGCLMALDTRNVPVRFRSRPLHGAPEPHQAPGLLLLDGQQRLTTLYTAMRGDGTVNSVDFRNKKVVRRFFVNLSRAVEDDVMPDDAVFNVDGEGIVKSHFAPSIPAGLSDREAVIEAGVIPVSTLLSGQATDLLFDLAKDADDHLREKIKTFYTRIVRPLAAYQLPMIRIGRETAQAGVGSIFAQANSVGLQMDVFELFTAVLAAEDPDFHLGEQWEEISHELSEYPALNEIGRTEFLTAVALVSTARRGHASGHREDILKLNLEEYQAAEADVRYGFREAALFLAQRCILSTEQVPFVQQLIPLAAIFALLNDTPDALRTTLGWDRLHRWFWSGVFGELYGSPAVTIRMGLDVDQVTAWIRSAASGDPAEEPKTVRDATFNESRLLSVTEDSGVYHGLYALLMGRGARDWRTGQAFNRWTYPELNPSFARIFPVSWCVERGVDKDLAASLINRTPMGKRTEVVTEGTTPARYLARVQSKSLMDDEEFDAVLASHDVDVASLHAGDAATFLQDRKERIIGIVEYAMDKAVIRDLDTTNLSGGEEGPEAFLK</sequence>
<reference evidence="2 3" key="1">
    <citation type="submission" date="2019-12" db="EMBL/GenBank/DDBJ databases">
        <title>Corynebacterium sp. nov., isolated from feces of the Anser Albifrons in China.</title>
        <authorList>
            <person name="Liu Q."/>
        </authorList>
    </citation>
    <scope>NUCLEOTIDE SEQUENCE [LARGE SCALE GENOMIC DNA]</scope>
    <source>
        <strain evidence="2 3">4H37-19</strain>
    </source>
</reference>
<gene>
    <name evidence="2" type="ORF">GP475_05165</name>
</gene>
<organism evidence="2 3">
    <name type="scientific">Corynebacterium poyangense</name>
    <dbReference type="NCBI Taxonomy" id="2684405"/>
    <lineage>
        <taxon>Bacteria</taxon>
        <taxon>Bacillati</taxon>
        <taxon>Actinomycetota</taxon>
        <taxon>Actinomycetes</taxon>
        <taxon>Mycobacteriales</taxon>
        <taxon>Corynebacteriaceae</taxon>
        <taxon>Corynebacterium</taxon>
    </lineage>
</organism>
<evidence type="ECO:0000259" key="1">
    <source>
        <dbReference type="Pfam" id="PF03235"/>
    </source>
</evidence>
<protein>
    <submittedName>
        <fullName evidence="2">DUF262 domain-containing protein</fullName>
    </submittedName>
</protein>
<dbReference type="AlphaFoldDB" id="A0A7H0SNH9"/>
<dbReference type="PANTHER" id="PTHR37292">
    <property type="entry name" value="VNG6097C"/>
    <property type="match status" value="1"/>
</dbReference>
<dbReference type="InterPro" id="IPR004919">
    <property type="entry name" value="GmrSD_N"/>
</dbReference>
<dbReference type="RefSeq" id="WP_187975565.1">
    <property type="nucleotide sequence ID" value="NZ_CP046884.1"/>
</dbReference>
<dbReference type="Pfam" id="PF03235">
    <property type="entry name" value="GmrSD_N"/>
    <property type="match status" value="1"/>
</dbReference>
<dbReference type="KEGG" id="cpoy:GP475_05165"/>
<proteinExistence type="predicted"/>
<dbReference type="PANTHER" id="PTHR37292:SF2">
    <property type="entry name" value="DUF262 DOMAIN-CONTAINING PROTEIN"/>
    <property type="match status" value="1"/>
</dbReference>
<evidence type="ECO:0000313" key="3">
    <source>
        <dbReference type="Proteomes" id="UP000516320"/>
    </source>
</evidence>
<feature type="domain" description="GmrSD restriction endonucleases N-terminal" evidence="1">
    <location>
        <begin position="10"/>
        <end position="253"/>
    </location>
</feature>